<dbReference type="RefSeq" id="WP_073152247.1">
    <property type="nucleotide sequence ID" value="NZ_FQVL01000001.1"/>
</dbReference>
<evidence type="ECO:0000313" key="2">
    <source>
        <dbReference type="EMBL" id="SHE51072.1"/>
    </source>
</evidence>
<protein>
    <submittedName>
        <fullName evidence="2">Transglutaminase-like superfamily protein</fullName>
    </submittedName>
</protein>
<dbReference type="AlphaFoldDB" id="A0A1M4U2Y2"/>
<keyword evidence="3" id="KW-1185">Reference proteome</keyword>
<dbReference type="EMBL" id="FQVL01000001">
    <property type="protein sequence ID" value="SHE51072.1"/>
    <property type="molecule type" value="Genomic_DNA"/>
</dbReference>
<evidence type="ECO:0000313" key="3">
    <source>
        <dbReference type="Proteomes" id="UP000184476"/>
    </source>
</evidence>
<sequence>MKYYQSLISGKSVFYLLPKPRFNIKIRIILFVWRMVSRFQKKGGQATLQQVDKISTQWKFSFDSEVEEYLFAREMNLFVQRLINLRHRKALCLERASIICGALRLFGLPAQVVIGRKRSMTAIRGFEFHAWVVVSKNYNLQMSALDEMYVVQNRQQIRELLSHSFLVEAQIIDPDRLAKVLKSSRKTATLAIGIVLCCMVEIWLQNLSRNLAKQEVNGGINHLL</sequence>
<organism evidence="2 3">
    <name type="scientific">Seinonella peptonophila</name>
    <dbReference type="NCBI Taxonomy" id="112248"/>
    <lineage>
        <taxon>Bacteria</taxon>
        <taxon>Bacillati</taxon>
        <taxon>Bacillota</taxon>
        <taxon>Bacilli</taxon>
        <taxon>Bacillales</taxon>
        <taxon>Thermoactinomycetaceae</taxon>
        <taxon>Seinonella</taxon>
    </lineage>
</organism>
<feature type="domain" description="Microcin J25-processing protein McjB C-terminal" evidence="1">
    <location>
        <begin position="72"/>
        <end position="135"/>
    </location>
</feature>
<dbReference type="Proteomes" id="UP000184476">
    <property type="component" value="Unassembled WGS sequence"/>
</dbReference>
<dbReference type="STRING" id="112248.SAMN05444392_101781"/>
<reference evidence="2 3" key="1">
    <citation type="submission" date="2016-11" db="EMBL/GenBank/DDBJ databases">
        <authorList>
            <person name="Jaros S."/>
            <person name="Januszkiewicz K."/>
            <person name="Wedrychowicz H."/>
        </authorList>
    </citation>
    <scope>NUCLEOTIDE SEQUENCE [LARGE SCALE GENOMIC DNA]</scope>
    <source>
        <strain evidence="2 3">DSM 44666</strain>
    </source>
</reference>
<dbReference type="OrthoDB" id="2990143at2"/>
<proteinExistence type="predicted"/>
<name>A0A1M4U2Y2_9BACL</name>
<gene>
    <name evidence="2" type="ORF">SAMN05444392_101781</name>
</gene>
<evidence type="ECO:0000259" key="1">
    <source>
        <dbReference type="Pfam" id="PF13471"/>
    </source>
</evidence>
<dbReference type="InterPro" id="IPR038765">
    <property type="entry name" value="Papain-like_cys_pep_sf"/>
</dbReference>
<dbReference type="Pfam" id="PF13471">
    <property type="entry name" value="Transglut_core3"/>
    <property type="match status" value="1"/>
</dbReference>
<dbReference type="SUPFAM" id="SSF54001">
    <property type="entry name" value="Cysteine proteinases"/>
    <property type="match status" value="1"/>
</dbReference>
<accession>A0A1M4U2Y2</accession>
<dbReference type="InterPro" id="IPR032708">
    <property type="entry name" value="McjB_C"/>
</dbReference>